<dbReference type="Proteomes" id="UP000186878">
    <property type="component" value="Unassembled WGS sequence"/>
</dbReference>
<accession>A0A1Q8SRT3</accession>
<evidence type="ECO:0000313" key="1">
    <source>
        <dbReference type="EMBL" id="OLO04133.1"/>
    </source>
</evidence>
<organism evidence="1 2">
    <name type="scientific">Salinicola socius</name>
    <dbReference type="NCBI Taxonomy" id="404433"/>
    <lineage>
        <taxon>Bacteria</taxon>
        <taxon>Pseudomonadati</taxon>
        <taxon>Pseudomonadota</taxon>
        <taxon>Gammaproteobacteria</taxon>
        <taxon>Oceanospirillales</taxon>
        <taxon>Halomonadaceae</taxon>
        <taxon>Salinicola</taxon>
    </lineage>
</organism>
<gene>
    <name evidence="1" type="ORF">BTW07_10915</name>
</gene>
<name>A0A1Q8SRT3_9GAMM</name>
<comment type="caution">
    <text evidence="1">The sequence shown here is derived from an EMBL/GenBank/DDBJ whole genome shotgun (WGS) entry which is preliminary data.</text>
</comment>
<protein>
    <submittedName>
        <fullName evidence="1">Uncharacterized protein</fullName>
    </submittedName>
</protein>
<dbReference type="AlphaFoldDB" id="A0A1Q8SRT3"/>
<keyword evidence="2" id="KW-1185">Reference proteome</keyword>
<evidence type="ECO:0000313" key="2">
    <source>
        <dbReference type="Proteomes" id="UP000186878"/>
    </source>
</evidence>
<sequence>MVGLSMNRVGSLETGHGLKKALGRRRTCEGMLGGAYRCVNRSGAEAHRTAATQTRSRCGHDALKGCRMLVESL</sequence>
<dbReference type="EMBL" id="MSDO01000014">
    <property type="protein sequence ID" value="OLO04133.1"/>
    <property type="molecule type" value="Genomic_DNA"/>
</dbReference>
<dbReference type="STRING" id="404433.BTW07_10915"/>
<proteinExistence type="predicted"/>
<reference evidence="1 2" key="1">
    <citation type="submission" date="2016-12" db="EMBL/GenBank/DDBJ databases">
        <title>Draft genome sequences of strains Salinicola socius SMB35, Salinicola sp. MH3R3-1 and Chromohalobacter sp. SMB17 from the Verkhnekamsk potash mining region of Russia.</title>
        <authorList>
            <person name="Mavrodi D.V."/>
            <person name="Olsson B.E."/>
            <person name="Korsakova E.S."/>
            <person name="Pyankova A."/>
            <person name="Mavrodi O.V."/>
            <person name="Plotnikova E.G."/>
        </authorList>
    </citation>
    <scope>NUCLEOTIDE SEQUENCE [LARGE SCALE GENOMIC DNA]</scope>
    <source>
        <strain evidence="1 2">SMB35</strain>
    </source>
</reference>